<evidence type="ECO:0000313" key="3">
    <source>
        <dbReference type="Proteomes" id="UP001597151"/>
    </source>
</evidence>
<feature type="non-terminal residue" evidence="2">
    <location>
        <position position="1"/>
    </location>
</feature>
<feature type="domain" description="CSD" evidence="1">
    <location>
        <begin position="12"/>
        <end position="72"/>
    </location>
</feature>
<dbReference type="Gene3D" id="2.40.50.140">
    <property type="entry name" value="Nucleic acid-binding proteins"/>
    <property type="match status" value="1"/>
</dbReference>
<proteinExistence type="predicted"/>
<evidence type="ECO:0000313" key="2">
    <source>
        <dbReference type="EMBL" id="MFD1196724.1"/>
    </source>
</evidence>
<dbReference type="CDD" id="cd04458">
    <property type="entry name" value="CSP_CDS"/>
    <property type="match status" value="1"/>
</dbReference>
<dbReference type="InterPro" id="IPR012340">
    <property type="entry name" value="NA-bd_OB-fold"/>
</dbReference>
<keyword evidence="3" id="KW-1185">Reference proteome</keyword>
<dbReference type="Proteomes" id="UP001597151">
    <property type="component" value="Unassembled WGS sequence"/>
</dbReference>
<dbReference type="EMBL" id="JBHTKR010000017">
    <property type="protein sequence ID" value="MFD1196724.1"/>
    <property type="molecule type" value="Genomic_DNA"/>
</dbReference>
<name>A0ABW3THS7_9RHOB</name>
<protein>
    <submittedName>
        <fullName evidence="2">Cold-shock protein</fullName>
    </submittedName>
</protein>
<accession>A0ABW3THS7</accession>
<gene>
    <name evidence="2" type="ORF">ACFQ3C_18865</name>
</gene>
<dbReference type="PRINTS" id="PR00050">
    <property type="entry name" value="COLDSHOCK"/>
</dbReference>
<organism evidence="2 3">
    <name type="scientific">Seohaeicola saemankumensis</name>
    <dbReference type="NCBI Taxonomy" id="481181"/>
    <lineage>
        <taxon>Bacteria</taxon>
        <taxon>Pseudomonadati</taxon>
        <taxon>Pseudomonadota</taxon>
        <taxon>Alphaproteobacteria</taxon>
        <taxon>Rhodobacterales</taxon>
        <taxon>Roseobacteraceae</taxon>
        <taxon>Seohaeicola</taxon>
    </lineage>
</organism>
<dbReference type="RefSeq" id="WP_380795234.1">
    <property type="nucleotide sequence ID" value="NZ_JBHTKR010000017.1"/>
</dbReference>
<dbReference type="SUPFAM" id="SSF50249">
    <property type="entry name" value="Nucleic acid-binding proteins"/>
    <property type="match status" value="1"/>
</dbReference>
<dbReference type="InterPro" id="IPR002059">
    <property type="entry name" value="CSP_DNA-bd"/>
</dbReference>
<evidence type="ECO:0000259" key="1">
    <source>
        <dbReference type="Pfam" id="PF00313"/>
    </source>
</evidence>
<reference evidence="3" key="1">
    <citation type="journal article" date="2019" name="Int. J. Syst. Evol. Microbiol.">
        <title>The Global Catalogue of Microorganisms (GCM) 10K type strain sequencing project: providing services to taxonomists for standard genome sequencing and annotation.</title>
        <authorList>
            <consortium name="The Broad Institute Genomics Platform"/>
            <consortium name="The Broad Institute Genome Sequencing Center for Infectious Disease"/>
            <person name="Wu L."/>
            <person name="Ma J."/>
        </authorList>
    </citation>
    <scope>NUCLEOTIDE SEQUENCE [LARGE SCALE GENOMIC DNA]</scope>
    <source>
        <strain evidence="3">CCUG 55328</strain>
    </source>
</reference>
<sequence length="79" mass="8666">EALQALPYQPARVKWYDQVKGIGFANVFGLADDVFLHVEVLRAAGIASLETGEAVALRTVQGDRGWMAVEVTDWSGFTR</sequence>
<dbReference type="Pfam" id="PF00313">
    <property type="entry name" value="CSD"/>
    <property type="match status" value="1"/>
</dbReference>
<comment type="caution">
    <text evidence="2">The sequence shown here is derived from an EMBL/GenBank/DDBJ whole genome shotgun (WGS) entry which is preliminary data.</text>
</comment>